<proteinExistence type="inferred from homology"/>
<dbReference type="InterPro" id="IPR001926">
    <property type="entry name" value="TrpB-like_PALP"/>
</dbReference>
<feature type="binding site" evidence="10">
    <location>
        <position position="76"/>
    </location>
    <ligand>
        <name>pyridoxal 5'-phosphate</name>
        <dbReference type="ChEBI" id="CHEBI:597326"/>
    </ligand>
</feature>
<dbReference type="FunFam" id="3.40.50.1100:FF:000002">
    <property type="entry name" value="Cysteine synthase"/>
    <property type="match status" value="1"/>
</dbReference>
<keyword evidence="5 12" id="KW-0028">Amino-acid biosynthesis</keyword>
<evidence type="ECO:0000256" key="8">
    <source>
        <dbReference type="ARBA" id="ARBA00023192"/>
    </source>
</evidence>
<comment type="caution">
    <text evidence="14">The sequence shown here is derived from an EMBL/GenBank/DDBJ whole genome shotgun (WGS) entry which is preliminary data.</text>
</comment>
<dbReference type="EMBL" id="QQWE01000007">
    <property type="protein sequence ID" value="REJ53905.1"/>
    <property type="molecule type" value="Genomic_DNA"/>
</dbReference>
<dbReference type="CDD" id="cd01561">
    <property type="entry name" value="CBS_like"/>
    <property type="match status" value="1"/>
</dbReference>
<dbReference type="Pfam" id="PF00291">
    <property type="entry name" value="PALP"/>
    <property type="match status" value="1"/>
</dbReference>
<evidence type="ECO:0000256" key="2">
    <source>
        <dbReference type="ARBA" id="ARBA00007103"/>
    </source>
</evidence>
<evidence type="ECO:0000256" key="5">
    <source>
        <dbReference type="ARBA" id="ARBA00022605"/>
    </source>
</evidence>
<dbReference type="PANTHER" id="PTHR10314">
    <property type="entry name" value="CYSTATHIONINE BETA-SYNTHASE"/>
    <property type="match status" value="1"/>
</dbReference>
<evidence type="ECO:0000256" key="6">
    <source>
        <dbReference type="ARBA" id="ARBA00022679"/>
    </source>
</evidence>
<feature type="binding site" evidence="10">
    <location>
        <begin position="181"/>
        <end position="185"/>
    </location>
    <ligand>
        <name>pyridoxal 5'-phosphate</name>
        <dbReference type="ChEBI" id="CHEBI:597326"/>
    </ligand>
</feature>
<dbReference type="SUPFAM" id="SSF53686">
    <property type="entry name" value="Tryptophan synthase beta subunit-like PLP-dependent enzymes"/>
    <property type="match status" value="1"/>
</dbReference>
<evidence type="ECO:0000256" key="7">
    <source>
        <dbReference type="ARBA" id="ARBA00022898"/>
    </source>
</evidence>
<dbReference type="GO" id="GO:0004124">
    <property type="term" value="F:cysteine synthase activity"/>
    <property type="evidence" value="ECO:0007669"/>
    <property type="project" value="UniProtKB-UniRule"/>
</dbReference>
<dbReference type="EC" id="2.5.1.47" evidence="3 12"/>
<evidence type="ECO:0000256" key="4">
    <source>
        <dbReference type="ARBA" id="ARBA00019371"/>
    </source>
</evidence>
<comment type="cofactor">
    <cofactor evidence="1 10 12">
        <name>pyridoxal 5'-phosphate</name>
        <dbReference type="ChEBI" id="CHEBI:597326"/>
    </cofactor>
</comment>
<dbReference type="GO" id="GO:0006535">
    <property type="term" value="P:cysteine biosynthetic process from serine"/>
    <property type="evidence" value="ECO:0007669"/>
    <property type="project" value="UniProtKB-UniRule"/>
</dbReference>
<evidence type="ECO:0000256" key="1">
    <source>
        <dbReference type="ARBA" id="ARBA00001933"/>
    </source>
</evidence>
<evidence type="ECO:0000256" key="12">
    <source>
        <dbReference type="RuleBase" id="RU003985"/>
    </source>
</evidence>
<dbReference type="InterPro" id="IPR005859">
    <property type="entry name" value="CysK"/>
</dbReference>
<dbReference type="NCBIfam" id="TIGR01139">
    <property type="entry name" value="cysK"/>
    <property type="match status" value="1"/>
</dbReference>
<gene>
    <name evidence="14" type="primary">cysK</name>
    <name evidence="14" type="ORF">DWQ56_19615</name>
</gene>
<dbReference type="InterPro" id="IPR036052">
    <property type="entry name" value="TrpB-like_PALP_sf"/>
</dbReference>
<dbReference type="InterPro" id="IPR001216">
    <property type="entry name" value="P-phosphate_BS"/>
</dbReference>
<dbReference type="InterPro" id="IPR050214">
    <property type="entry name" value="Cys_Synth/Cystath_Beta-Synth"/>
</dbReference>
<comment type="similarity">
    <text evidence="2 12">Belongs to the cysteine synthase/cystathionine beta-synthase family.</text>
</comment>
<evidence type="ECO:0000256" key="10">
    <source>
        <dbReference type="PIRSR" id="PIRSR605856-50"/>
    </source>
</evidence>
<dbReference type="PROSITE" id="PS00901">
    <property type="entry name" value="CYS_SYNTHASE"/>
    <property type="match status" value="1"/>
</dbReference>
<dbReference type="FunFam" id="3.40.50.1100:FF:000118">
    <property type="entry name" value="Related to CYS4-cystathionine beta-synthase"/>
    <property type="match status" value="1"/>
</dbReference>
<keyword evidence="8 12" id="KW-0198">Cysteine biosynthesis</keyword>
<dbReference type="Proteomes" id="UP000256301">
    <property type="component" value="Unassembled WGS sequence"/>
</dbReference>
<dbReference type="NCBIfam" id="TIGR01136">
    <property type="entry name" value="cysKM"/>
    <property type="match status" value="1"/>
</dbReference>
<feature type="modified residue" description="N6-(pyridoxal phosphate)lysine" evidence="11">
    <location>
        <position position="46"/>
    </location>
</feature>
<feature type="domain" description="Tryptophan synthase beta chain-like PALP" evidence="13">
    <location>
        <begin position="11"/>
        <end position="304"/>
    </location>
</feature>
<dbReference type="AlphaFoldDB" id="A0A3E0M2F0"/>
<sequence>MSKKWFADNSLSIGRTPLVRLNRIVGNNHATVLAKIEGRNPAYSVKCRIGAAMISDAEQRGLLGPGKELVEPTSGNTGIALAFVAAAKGIPLTLTMPETMSLERRKLLLAYGANLVLTEGTKGMTGAVAKAEEIAASNPDRYVLLQQFRNAANPRIHEETTGPEIWQDTDGAIDILVSGVGTGGTITGVSRYIKKTQGKPILSVAVEPEASPILSQARAGQPLKSGPHKIQGIGAGFVPEVLDLSLVDGIETVSNEEAILYAQRLAKEEGIISGISCGAAVAVAARLAQQPEHQGKTIVVILPDSGERYLSSILFQGVFNEQGLVA</sequence>
<evidence type="ECO:0000259" key="13">
    <source>
        <dbReference type="Pfam" id="PF00291"/>
    </source>
</evidence>
<comment type="catalytic activity">
    <reaction evidence="9 12">
        <text>O-acetyl-L-serine + hydrogen sulfide = L-cysteine + acetate</text>
        <dbReference type="Rhea" id="RHEA:14829"/>
        <dbReference type="ChEBI" id="CHEBI:29919"/>
        <dbReference type="ChEBI" id="CHEBI:30089"/>
        <dbReference type="ChEBI" id="CHEBI:35235"/>
        <dbReference type="ChEBI" id="CHEBI:58340"/>
        <dbReference type="EC" id="2.5.1.47"/>
    </reaction>
</comment>
<organism evidence="14 15">
    <name type="scientific">Microcystis aeruginosa DA14</name>
    <dbReference type="NCBI Taxonomy" id="1987506"/>
    <lineage>
        <taxon>Bacteria</taxon>
        <taxon>Bacillati</taxon>
        <taxon>Cyanobacteriota</taxon>
        <taxon>Cyanophyceae</taxon>
        <taxon>Oscillatoriophycideae</taxon>
        <taxon>Chroococcales</taxon>
        <taxon>Microcystaceae</taxon>
        <taxon>Microcystis</taxon>
    </lineage>
</organism>
<reference evidence="14 15" key="1">
    <citation type="submission" date="2017-08" db="EMBL/GenBank/DDBJ databases">
        <title>Functional genomic and metabolic studies of the symbiotic interactions of six Microcystis-dominated communities.</title>
        <authorList>
            <person name="Li Q."/>
            <person name="Lin F."/>
        </authorList>
    </citation>
    <scope>NUCLEOTIDE SEQUENCE [LARGE SCALE GENOMIC DNA]</scope>
    <source>
        <strain evidence="14">DA14</strain>
    </source>
</reference>
<evidence type="ECO:0000313" key="15">
    <source>
        <dbReference type="Proteomes" id="UP000256301"/>
    </source>
</evidence>
<protein>
    <recommendedName>
        <fullName evidence="4 12">Cysteine synthase</fullName>
        <ecNumber evidence="3 12">2.5.1.47</ecNumber>
    </recommendedName>
</protein>
<evidence type="ECO:0000256" key="11">
    <source>
        <dbReference type="PIRSR" id="PIRSR605856-51"/>
    </source>
</evidence>
<accession>A0A3E0M2F0</accession>
<dbReference type="InterPro" id="IPR005856">
    <property type="entry name" value="Cys_synth"/>
</dbReference>
<keyword evidence="6 12" id="KW-0808">Transferase</keyword>
<name>A0A3E0M2F0_MICAE</name>
<evidence type="ECO:0000256" key="9">
    <source>
        <dbReference type="ARBA" id="ARBA00047931"/>
    </source>
</evidence>
<evidence type="ECO:0000256" key="3">
    <source>
        <dbReference type="ARBA" id="ARBA00012681"/>
    </source>
</evidence>
<feature type="binding site" evidence="10">
    <location>
        <position position="276"/>
    </location>
    <ligand>
        <name>pyridoxal 5'-phosphate</name>
        <dbReference type="ChEBI" id="CHEBI:597326"/>
    </ligand>
</feature>
<keyword evidence="7 10" id="KW-0663">Pyridoxal phosphate</keyword>
<evidence type="ECO:0000313" key="14">
    <source>
        <dbReference type="EMBL" id="REJ53905.1"/>
    </source>
</evidence>
<dbReference type="Gene3D" id="3.40.50.1100">
    <property type="match status" value="2"/>
</dbReference>